<gene>
    <name evidence="1" type="ORF">O181_001354</name>
</gene>
<dbReference type="InterPro" id="IPR012337">
    <property type="entry name" value="RNaseH-like_sf"/>
</dbReference>
<dbReference type="Proteomes" id="UP000765509">
    <property type="component" value="Unassembled WGS sequence"/>
</dbReference>
<keyword evidence="2" id="KW-1185">Reference proteome</keyword>
<dbReference type="AlphaFoldDB" id="A0A9Q3BAC6"/>
<dbReference type="Gene3D" id="3.30.420.10">
    <property type="entry name" value="Ribonuclease H-like superfamily/Ribonuclease H"/>
    <property type="match status" value="1"/>
</dbReference>
<name>A0A9Q3BAC6_9BASI</name>
<dbReference type="SUPFAM" id="SSF53098">
    <property type="entry name" value="Ribonuclease H-like"/>
    <property type="match status" value="1"/>
</dbReference>
<proteinExistence type="predicted"/>
<evidence type="ECO:0000313" key="2">
    <source>
        <dbReference type="Proteomes" id="UP000765509"/>
    </source>
</evidence>
<dbReference type="InterPro" id="IPR036397">
    <property type="entry name" value="RNaseH_sf"/>
</dbReference>
<comment type="caution">
    <text evidence="1">The sequence shown here is derived from an EMBL/GenBank/DDBJ whole genome shotgun (WGS) entry which is preliminary data.</text>
</comment>
<sequence>MKYELLQHIEDPENPWETINMDWEMGLVPGNKENDNSFLVNVEILGKSVRCLPFHKEDTEFWTNINYTLGTELAFSKAYQPQTDGPAQRMIKSIQDIIRRPFAPSIEYKELEGYLHNWVTNFPDMQLAYNTLETSTTGKSPFQIEKGCKHFLPVAHSDKNYSTSHLTHN</sequence>
<reference evidence="1" key="1">
    <citation type="submission" date="2021-03" db="EMBL/GenBank/DDBJ databases">
        <title>Draft genome sequence of rust myrtle Austropuccinia psidii MF-1, a brazilian biotype.</title>
        <authorList>
            <person name="Quecine M.C."/>
            <person name="Pachon D.M.R."/>
            <person name="Bonatelli M.L."/>
            <person name="Correr F.H."/>
            <person name="Franceschini L.M."/>
            <person name="Leite T.F."/>
            <person name="Margarido G.R.A."/>
            <person name="Almeida C.A."/>
            <person name="Ferrarezi J.A."/>
            <person name="Labate C.A."/>
        </authorList>
    </citation>
    <scope>NUCLEOTIDE SEQUENCE</scope>
    <source>
        <strain evidence="1">MF-1</strain>
    </source>
</reference>
<evidence type="ECO:0000313" key="1">
    <source>
        <dbReference type="EMBL" id="MBW0461639.1"/>
    </source>
</evidence>
<accession>A0A9Q3BAC6</accession>
<dbReference type="GO" id="GO:0003676">
    <property type="term" value="F:nucleic acid binding"/>
    <property type="evidence" value="ECO:0007669"/>
    <property type="project" value="InterPro"/>
</dbReference>
<organism evidence="1 2">
    <name type="scientific">Austropuccinia psidii MF-1</name>
    <dbReference type="NCBI Taxonomy" id="1389203"/>
    <lineage>
        <taxon>Eukaryota</taxon>
        <taxon>Fungi</taxon>
        <taxon>Dikarya</taxon>
        <taxon>Basidiomycota</taxon>
        <taxon>Pucciniomycotina</taxon>
        <taxon>Pucciniomycetes</taxon>
        <taxon>Pucciniales</taxon>
        <taxon>Sphaerophragmiaceae</taxon>
        <taxon>Austropuccinia</taxon>
    </lineage>
</organism>
<dbReference type="EMBL" id="AVOT02000194">
    <property type="protein sequence ID" value="MBW0461639.1"/>
    <property type="molecule type" value="Genomic_DNA"/>
</dbReference>
<protein>
    <submittedName>
        <fullName evidence="1">Uncharacterized protein</fullName>
    </submittedName>
</protein>